<organism evidence="8 9">
    <name type="scientific">Anabaenopsis circularis NIES-21</name>
    <dbReference type="NCBI Taxonomy" id="1085406"/>
    <lineage>
        <taxon>Bacteria</taxon>
        <taxon>Bacillati</taxon>
        <taxon>Cyanobacteriota</taxon>
        <taxon>Cyanophyceae</taxon>
        <taxon>Nostocales</taxon>
        <taxon>Nodulariaceae</taxon>
        <taxon>Anabaenopsis</taxon>
    </lineage>
</organism>
<dbReference type="InterPro" id="IPR027417">
    <property type="entry name" value="P-loop_NTPase"/>
</dbReference>
<feature type="repeat" description="WD" evidence="3">
    <location>
        <begin position="1451"/>
        <end position="1485"/>
    </location>
</feature>
<keyword evidence="1 3" id="KW-0853">WD repeat</keyword>
<dbReference type="InterPro" id="IPR055440">
    <property type="entry name" value="Beta-prop_WDR90_4th"/>
</dbReference>
<evidence type="ECO:0000259" key="4">
    <source>
        <dbReference type="Pfam" id="PF12770"/>
    </source>
</evidence>
<dbReference type="SMART" id="SM00320">
    <property type="entry name" value="WD40"/>
    <property type="match status" value="21"/>
</dbReference>
<feature type="repeat" description="WD" evidence="3">
    <location>
        <begin position="1875"/>
        <end position="1909"/>
    </location>
</feature>
<feature type="domain" description="Novel STAND NTPase 1" evidence="5">
    <location>
        <begin position="455"/>
        <end position="821"/>
    </location>
</feature>
<dbReference type="Pfam" id="PF23342">
    <property type="entry name" value="WDR90_beta-prop_4th"/>
    <property type="match status" value="1"/>
</dbReference>
<dbReference type="InterPro" id="IPR001680">
    <property type="entry name" value="WD40_rpt"/>
</dbReference>
<dbReference type="Pfam" id="PF23389">
    <property type="entry name" value="Beta-prop_WDR19_1st"/>
    <property type="match status" value="1"/>
</dbReference>
<dbReference type="PROSITE" id="PS50082">
    <property type="entry name" value="WD_REPEATS_2"/>
    <property type="match status" value="19"/>
</dbReference>
<evidence type="ECO:0000259" key="7">
    <source>
        <dbReference type="Pfam" id="PF23389"/>
    </source>
</evidence>
<feature type="repeat" description="WD" evidence="3">
    <location>
        <begin position="1492"/>
        <end position="1527"/>
    </location>
</feature>
<dbReference type="Pfam" id="PF00400">
    <property type="entry name" value="WD40"/>
    <property type="match status" value="8"/>
</dbReference>
<dbReference type="PANTHER" id="PTHR44129">
    <property type="entry name" value="WD REPEAT-CONTAINING PROTEIN POP1"/>
    <property type="match status" value="1"/>
</dbReference>
<dbReference type="Pfam" id="PF12770">
    <property type="entry name" value="CHAT"/>
    <property type="match status" value="1"/>
</dbReference>
<dbReference type="SUPFAM" id="SSF50978">
    <property type="entry name" value="WD40 repeat-like"/>
    <property type="match status" value="3"/>
</dbReference>
<dbReference type="InterPro" id="IPR015943">
    <property type="entry name" value="WD40/YVTN_repeat-like_dom_sf"/>
</dbReference>
<feature type="repeat" description="WD" evidence="3">
    <location>
        <begin position="1835"/>
        <end position="1869"/>
    </location>
</feature>
<evidence type="ECO:0000256" key="2">
    <source>
        <dbReference type="ARBA" id="ARBA00022737"/>
    </source>
</evidence>
<proteinExistence type="predicted"/>
<dbReference type="EMBL" id="AP018174">
    <property type="protein sequence ID" value="BAY14861.1"/>
    <property type="molecule type" value="Genomic_DNA"/>
</dbReference>
<accession>A0A1Z4GBG6</accession>
<dbReference type="InterPro" id="IPR036322">
    <property type="entry name" value="WD40_repeat_dom_sf"/>
</dbReference>
<feature type="repeat" description="WD" evidence="3">
    <location>
        <begin position="1328"/>
        <end position="1362"/>
    </location>
</feature>
<dbReference type="InterPro" id="IPR020472">
    <property type="entry name" value="WD40_PAC1"/>
</dbReference>
<feature type="repeat" description="WD" evidence="3">
    <location>
        <begin position="1916"/>
        <end position="1950"/>
    </location>
</feature>
<feature type="repeat" description="WD" evidence="3">
    <location>
        <begin position="1192"/>
        <end position="1233"/>
    </location>
</feature>
<dbReference type="Pfam" id="PF20703">
    <property type="entry name" value="nSTAND1"/>
    <property type="match status" value="1"/>
</dbReference>
<feature type="domain" description="WDR90 4th beta-propeller" evidence="6">
    <location>
        <begin position="1543"/>
        <end position="1828"/>
    </location>
</feature>
<feature type="domain" description="WDR19 first beta-propeller" evidence="7">
    <location>
        <begin position="1342"/>
        <end position="1504"/>
    </location>
</feature>
<evidence type="ECO:0000313" key="8">
    <source>
        <dbReference type="EMBL" id="BAY14861.1"/>
    </source>
</evidence>
<feature type="repeat" description="WD" evidence="3">
    <location>
        <begin position="1577"/>
        <end position="1611"/>
    </location>
</feature>
<dbReference type="InterPro" id="IPR050349">
    <property type="entry name" value="WD_LIS1/nudF_dynein_reg"/>
</dbReference>
<dbReference type="InterPro" id="IPR024983">
    <property type="entry name" value="CHAT_dom"/>
</dbReference>
<dbReference type="Gene3D" id="2.130.10.10">
    <property type="entry name" value="YVTN repeat-like/Quinoprotein amine dehydrogenase"/>
    <property type="match status" value="7"/>
</dbReference>
<feature type="repeat" description="WD" evidence="3">
    <location>
        <begin position="1536"/>
        <end position="1570"/>
    </location>
</feature>
<evidence type="ECO:0000259" key="6">
    <source>
        <dbReference type="Pfam" id="PF23342"/>
    </source>
</evidence>
<dbReference type="InterPro" id="IPR049052">
    <property type="entry name" value="nSTAND1"/>
</dbReference>
<dbReference type="SUPFAM" id="SSF52540">
    <property type="entry name" value="P-loop containing nucleoside triphosphate hydrolases"/>
    <property type="match status" value="1"/>
</dbReference>
<feature type="domain" description="CHAT" evidence="4">
    <location>
        <begin position="58"/>
        <end position="341"/>
    </location>
</feature>
<dbReference type="Proteomes" id="UP000218287">
    <property type="component" value="Chromosome"/>
</dbReference>
<protein>
    <submittedName>
        <fullName evidence="8">WD-40 repeat-containing protein</fullName>
    </submittedName>
</protein>
<feature type="repeat" description="WD" evidence="3">
    <location>
        <begin position="1794"/>
        <end position="1828"/>
    </location>
</feature>
<dbReference type="OrthoDB" id="500003at2"/>
<dbReference type="CDD" id="cd00200">
    <property type="entry name" value="WD40"/>
    <property type="match status" value="4"/>
</dbReference>
<feature type="repeat" description="WD" evidence="3">
    <location>
        <begin position="1957"/>
        <end position="1998"/>
    </location>
</feature>
<reference evidence="8 9" key="1">
    <citation type="submission" date="2017-06" db="EMBL/GenBank/DDBJ databases">
        <title>Genome sequencing of cyanobaciteial culture collection at National Institute for Environmental Studies (NIES).</title>
        <authorList>
            <person name="Hirose Y."/>
            <person name="Shimura Y."/>
            <person name="Fujisawa T."/>
            <person name="Nakamura Y."/>
            <person name="Kawachi M."/>
        </authorList>
    </citation>
    <scope>NUCLEOTIDE SEQUENCE [LARGE SCALE GENOMIC DNA]</scope>
    <source>
        <strain evidence="8 9">NIES-21</strain>
    </source>
</reference>
<name>A0A1Z4GBG6_9CYAN</name>
<feature type="repeat" description="WD" evidence="3">
    <location>
        <begin position="1657"/>
        <end position="1698"/>
    </location>
</feature>
<gene>
    <name evidence="8" type="ORF">NIES21_06460</name>
</gene>
<dbReference type="PROSITE" id="PS50294">
    <property type="entry name" value="WD_REPEATS_REGION"/>
    <property type="match status" value="19"/>
</dbReference>
<feature type="repeat" description="WD" evidence="3">
    <location>
        <begin position="1618"/>
        <end position="1652"/>
    </location>
</feature>
<feature type="repeat" description="WD" evidence="3">
    <location>
        <begin position="1369"/>
        <end position="1403"/>
    </location>
</feature>
<keyword evidence="9" id="KW-1185">Reference proteome</keyword>
<evidence type="ECO:0000256" key="3">
    <source>
        <dbReference type="PROSITE-ProRule" id="PRU00221"/>
    </source>
</evidence>
<feature type="repeat" description="WD" evidence="3">
    <location>
        <begin position="1753"/>
        <end position="1787"/>
    </location>
</feature>
<evidence type="ECO:0000256" key="1">
    <source>
        <dbReference type="ARBA" id="ARBA00022574"/>
    </source>
</evidence>
<feature type="repeat" description="WD" evidence="3">
    <location>
        <begin position="1287"/>
        <end position="1321"/>
    </location>
</feature>
<feature type="repeat" description="WD" evidence="3">
    <location>
        <begin position="1410"/>
        <end position="1444"/>
    </location>
</feature>
<dbReference type="InterPro" id="IPR057855">
    <property type="entry name" value="Beta-prop_WDR19_1st"/>
</dbReference>
<keyword evidence="2" id="KW-0677">Repeat</keyword>
<dbReference type="Gene3D" id="3.40.50.300">
    <property type="entry name" value="P-loop containing nucleotide triphosphate hydrolases"/>
    <property type="match status" value="1"/>
</dbReference>
<dbReference type="PRINTS" id="PR00320">
    <property type="entry name" value="GPROTEINBRPT"/>
</dbReference>
<feature type="repeat" description="WD" evidence="3">
    <location>
        <begin position="1043"/>
        <end position="1077"/>
    </location>
</feature>
<evidence type="ECO:0000313" key="9">
    <source>
        <dbReference type="Proteomes" id="UP000218287"/>
    </source>
</evidence>
<feature type="repeat" description="WD" evidence="3">
    <location>
        <begin position="1002"/>
        <end position="1035"/>
    </location>
</feature>
<evidence type="ECO:0000259" key="5">
    <source>
        <dbReference type="Pfam" id="PF20703"/>
    </source>
</evidence>
<dbReference type="InterPro" id="IPR019775">
    <property type="entry name" value="WD40_repeat_CS"/>
</dbReference>
<sequence length="2031" mass="225964">MNTFEIIIQRKSGDSWPIVVEYSRPGILLPLRAEGNLQLIETDLQQLLSLQGQPQKYGTFLGKALFQDEIRDAFTAAIRESDDCLRVLLFIEAVDKELRTLRWERLCAPLDEGWQMLALDQRVPFSLYIPATTDRRFPPIGRRDLRALVLVASPSDSKKYQLDLFDVEATVKSVRSALGDIPADVLANVDGAIGLPTLDELCTQLTDRTKQYTLLHFVSHGKLLDNGETVLYWSKADDTVEPVTATRLLDRMRLLRGAKGLPHFAFLCTCESAHPDAEAGLGGLGQRLVRDLGMPAVIAMTEKVTVKTAQALGEHFYKQLRESGEVDTALQEAAASLAERQDVTVPALFSRLGGRPLFSDQLDRNLTTAEIEFGLEQLKKLLLERSPILYPKLHTPAQQLINTFGTDNTTLSPQANQEREQALIEVNNLALEVLDLSFNAVALNKQLPVYDSRCPFLGLYPFRQQNREFFFGREQLISQLQQKLTEHNFLAVLGASGSGKSSVVLAGLIPTLQEKQPGLALAYLTPSNNPTEQLQVSLAAVQNQPSIIVVDQFEELFTLCSDETQRLEFIQQLLNLTKQQPVIVTMRADFWGECANYRQLKELMESHQKLIGTMDSAELRKAMELQAAQVGLRFEAGLSNTILDDVQGEPGAMPLLQHALLELWKRRHGRWLRVLEYEAIGGVQKAIAQTADEVYNSLSADEQEQVKNIFIRLTRLDENAVQGERRRDTRRRVGLEELIPAGDKQALTKNLLKRLAGEGARLIVVSVDSATFQEEVEVAHEALIRYWPRLITWLDENRVSLQIRETIRQAALEWDKQQKDENYLAHRGGRLQEAQELLQQSGFLNQIESEYISTCAAFHLRQEQEKINRRRRDITTIFLMSGGTIITLIITGLLFGAVKLWRTGEVNETNASSLNSLSMFNSHQELKSVILAIKAGKKRQEQNNFKRFFSEPLSLIHPPELLKDILEKINIGKSKQKLDQSQPIVIEALQNAVYQIKERNRLIKHEATVQTIAFSPNGQIIASGSADKTIRLWDLHGKELKVLREHQATITSIAFSPDGKTLASASEDGDIKIWNVEYLEDKNKKLISKPVLKSPLPVTKIIFTHDSQNLIIASLFYVGIKDLRKENSELIPLTEYPENDVITSISLRPDGKMLAIAKANSENFRFDGSPLKDSIIEFWSVENEPKKITQFVAAQKNTISSIVFSPDNKTLASISIDNVVKIWDLKQLNSKQPKTFKLSSNTQEKNEYINISIDLLAFSPDGQTLAYGDNKTVQILDLNTKKLQTSLNGHQADISSVAFNPNTGTLASAGGDNTIILWNLDGKLLNTLTGHEAAVNRLALSPNGQILASASDDNTVKLWDLNGKLLHTLTGHKYAVTNIAFSPDNQTLASISNDNTIILWNLDGKLLHTIKNNNYSLTNIAFSPGGTILAAASNDNTINLWDVNGNLRYTLKGHKYAITSIVFSHKNRTIATASKDKTIKLWNFKGELLKTIEGHQAAVTNIAFSHNDQILASGSEDGTLKLWNVQNKLSPSFIKSQHHSATVTSVVFSPDDSKIIFGSADGTIKIWDVQGKNLHTLTAHQAAVTSIVFNSKTNTFASTSEDNTIKHWNLNGTLLQTFRGHQAAVTSVFFNPYGNILMSGSKDKTIKIWKLEKLGQTFQHSDTVTSLAFSRNGKTLASGSYDRSIKLWNLDGNKSNPQELDSASVDSKELTDLFGVPIAKIILSPDGKHLVAASNGRNIIFWNLQAKEPIGKLVKHEATVTSITLSPDGKTIASGSSDKTIKLWDLNGNDKPPFKGHQDEVTQVAFNSDGHILASSSKDKTIKLWDLNGHLKHTLIGHQNEVTQVVFSPKENILASGSKDKTIKLWDLNGKLLKTFSDKSEILQLVFSPDGKILASISKDKTIKLWNLNGNPLHTLKGHESKVTSVVFSPDGKTLASSSKDKTVKLWDLDGRLLNTYFGHEALVTTVAFSPDGKTLASGSWDNTVRLWNIEETDLNKLLASACEWVKDYLANSDDVEGSDRKICNDISLAQ</sequence>
<dbReference type="PROSITE" id="PS00678">
    <property type="entry name" value="WD_REPEATS_1"/>
    <property type="match status" value="16"/>
</dbReference>